<dbReference type="PANTHER" id="PTHR34472:SF1">
    <property type="entry name" value="SULFUR CARRIER PROTEIN THIS"/>
    <property type="match status" value="1"/>
</dbReference>
<feature type="non-terminal residue" evidence="1">
    <location>
        <position position="55"/>
    </location>
</feature>
<dbReference type="AlphaFoldDB" id="A0A508AYE7"/>
<dbReference type="InterPro" id="IPR010035">
    <property type="entry name" value="Thi_S"/>
</dbReference>
<dbReference type="Proteomes" id="UP000320431">
    <property type="component" value="Unassembled WGS sequence"/>
</dbReference>
<gene>
    <name evidence="1" type="primary">thiS</name>
    <name evidence="1" type="ORF">FKV24_011425</name>
</gene>
<evidence type="ECO:0000313" key="2">
    <source>
        <dbReference type="Proteomes" id="UP000320431"/>
    </source>
</evidence>
<dbReference type="InterPro" id="IPR003749">
    <property type="entry name" value="ThiS/MoaD-like"/>
</dbReference>
<dbReference type="RefSeq" id="WP_141482474.1">
    <property type="nucleotide sequence ID" value="NZ_VICD02000199.1"/>
</dbReference>
<dbReference type="SUPFAM" id="SSF54285">
    <property type="entry name" value="MoaD/ThiS"/>
    <property type="match status" value="1"/>
</dbReference>
<dbReference type="CDD" id="cd00565">
    <property type="entry name" value="Ubl_ThiS"/>
    <property type="match status" value="1"/>
</dbReference>
<dbReference type="Gene3D" id="3.10.20.30">
    <property type="match status" value="1"/>
</dbReference>
<dbReference type="InterPro" id="IPR012675">
    <property type="entry name" value="Beta-grasp_dom_sf"/>
</dbReference>
<name>A0A508AYE7_9GAMM</name>
<dbReference type="EMBL" id="VICD02000199">
    <property type="protein sequence ID" value="KAB8182102.1"/>
    <property type="molecule type" value="Genomic_DNA"/>
</dbReference>
<reference evidence="1 2" key="1">
    <citation type="submission" date="2019-10" db="EMBL/GenBank/DDBJ databases">
        <title>Lysobacter alkalisoli sp. nov., isolated from saline-alkaline soil.</title>
        <authorList>
            <person name="Sun J.-Q."/>
        </authorList>
    </citation>
    <scope>NUCLEOTIDE SEQUENCE [LARGE SCALE GENOMIC DNA]</scope>
    <source>
        <strain evidence="1 2">KCTC 42381</strain>
    </source>
</reference>
<comment type="caution">
    <text evidence="1">The sequence shown here is derived from an EMBL/GenBank/DDBJ whole genome shotgun (WGS) entry which is preliminary data.</text>
</comment>
<organism evidence="1 2">
    <name type="scientific">Marilutibacter maris</name>
    <dbReference type="NCBI Taxonomy" id="1605891"/>
    <lineage>
        <taxon>Bacteria</taxon>
        <taxon>Pseudomonadati</taxon>
        <taxon>Pseudomonadota</taxon>
        <taxon>Gammaproteobacteria</taxon>
        <taxon>Lysobacterales</taxon>
        <taxon>Lysobacteraceae</taxon>
        <taxon>Marilutibacter</taxon>
    </lineage>
</organism>
<evidence type="ECO:0000313" key="1">
    <source>
        <dbReference type="EMBL" id="KAB8182102.1"/>
    </source>
</evidence>
<proteinExistence type="predicted"/>
<sequence>MDITLNGEPRRTDATTIAALIENEGLGQRRVAVEVNGEIVPRGRHAEHALADGDR</sequence>
<dbReference type="NCBIfam" id="TIGR01683">
    <property type="entry name" value="thiS"/>
    <property type="match status" value="1"/>
</dbReference>
<accession>A0A508AYE7</accession>
<dbReference type="PANTHER" id="PTHR34472">
    <property type="entry name" value="SULFUR CARRIER PROTEIN THIS"/>
    <property type="match status" value="1"/>
</dbReference>
<dbReference type="InterPro" id="IPR016155">
    <property type="entry name" value="Mopterin_synth/thiamin_S_b"/>
</dbReference>
<protein>
    <submittedName>
        <fullName evidence="1">Sulfur carrier protein ThiS</fullName>
    </submittedName>
</protein>
<dbReference type="Pfam" id="PF02597">
    <property type="entry name" value="ThiS"/>
    <property type="match status" value="1"/>
</dbReference>